<dbReference type="Pfam" id="PF00394">
    <property type="entry name" value="Cu-oxidase"/>
    <property type="match status" value="1"/>
</dbReference>
<comment type="similarity">
    <text evidence="1">Belongs to the multicopper oxidase family.</text>
</comment>
<dbReference type="GO" id="GO:0016491">
    <property type="term" value="F:oxidoreductase activity"/>
    <property type="evidence" value="ECO:0007669"/>
    <property type="project" value="UniProtKB-KW"/>
</dbReference>
<accession>A0A9Q9IE66</accession>
<proteinExistence type="inferred from homology"/>
<evidence type="ECO:0000259" key="6">
    <source>
        <dbReference type="Pfam" id="PF07732"/>
    </source>
</evidence>
<keyword evidence="2" id="KW-0479">Metal-binding</keyword>
<dbReference type="PANTHER" id="PTHR48267:SF1">
    <property type="entry name" value="BILIRUBIN OXIDASE"/>
    <property type="match status" value="1"/>
</dbReference>
<dbReference type="SUPFAM" id="SSF49503">
    <property type="entry name" value="Cupredoxins"/>
    <property type="match status" value="3"/>
</dbReference>
<evidence type="ECO:0000313" key="8">
    <source>
        <dbReference type="Proteomes" id="UP001058003"/>
    </source>
</evidence>
<keyword evidence="8" id="KW-1185">Reference proteome</keyword>
<feature type="domain" description="Plastocyanin-like" evidence="5">
    <location>
        <begin position="318"/>
        <end position="433"/>
    </location>
</feature>
<feature type="domain" description="Plastocyanin-like" evidence="6">
    <location>
        <begin position="34"/>
        <end position="145"/>
    </location>
</feature>
<dbReference type="GO" id="GO:0005507">
    <property type="term" value="F:copper ion binding"/>
    <property type="evidence" value="ECO:0007669"/>
    <property type="project" value="InterPro"/>
</dbReference>
<feature type="domain" description="Plastocyanin-like" evidence="4">
    <location>
        <begin position="182"/>
        <end position="260"/>
    </location>
</feature>
<dbReference type="PANTHER" id="PTHR48267">
    <property type="entry name" value="CUPREDOXIN SUPERFAMILY PROTEIN"/>
    <property type="match status" value="1"/>
</dbReference>
<dbReference type="InterPro" id="IPR011707">
    <property type="entry name" value="Cu-oxidase-like_N"/>
</dbReference>
<protein>
    <submittedName>
        <fullName evidence="7">Multicopper oxidase family protein</fullName>
    </submittedName>
</protein>
<dbReference type="RefSeq" id="WP_211273424.1">
    <property type="nucleotide sequence ID" value="NZ_CP073767.1"/>
</dbReference>
<evidence type="ECO:0000259" key="4">
    <source>
        <dbReference type="Pfam" id="PF00394"/>
    </source>
</evidence>
<dbReference type="Proteomes" id="UP001058003">
    <property type="component" value="Chromosome"/>
</dbReference>
<dbReference type="Gene3D" id="2.60.40.420">
    <property type="entry name" value="Cupredoxins - blue copper proteins"/>
    <property type="match status" value="3"/>
</dbReference>
<dbReference type="KEGG" id="daur:Daura_37975"/>
<evidence type="ECO:0000256" key="1">
    <source>
        <dbReference type="ARBA" id="ARBA00010609"/>
    </source>
</evidence>
<dbReference type="CDD" id="cd13890">
    <property type="entry name" value="CuRO_3_CueO_FtsP"/>
    <property type="match status" value="1"/>
</dbReference>
<dbReference type="PROSITE" id="PS00080">
    <property type="entry name" value="MULTICOPPER_OXIDASE2"/>
    <property type="match status" value="1"/>
</dbReference>
<evidence type="ECO:0000259" key="5">
    <source>
        <dbReference type="Pfam" id="PF07731"/>
    </source>
</evidence>
<keyword evidence="3" id="KW-0560">Oxidoreductase</keyword>
<sequence length="435" mass="48252">MTPFRSPMPLPPSVAPVSTTGGIDLYRIPIRPAKVEIFPGTTTDVLSFGGAFMGPLIRAKAGRRVGVVFTNQLGEAANVHLHGGHTAANSDGHPMDVIEPGGSKPYEYLNRQRGATLWYHAHEHHTEAEHVYRGMHGFYVIDDDAECDLRLPAGPYDVPIMLRDALFDDQHQLVYDDPGNRPTILVNGKVQPFFRVAARKYRFRLLNASTERAFDLRLEGASMTQIASDGGLLPAPVPRPQVGLWAGERVEVVVDFAQVPIGGHVLLLDGDQPLLRFDVVRRVPDGSRLPDRLRPLPPLPAPTVFREVAFNIDFTGDPLPVAQVNGQPYDPERVDFRVRRGTTEVWTVRNADPVPGPFPVPHNFHLHMTQFRVLSRNGGPITLDDAGLKDTVALPPGHTVQVQATFEDFLGQYVFHCHFLEHSWLGMMAQMLIVE</sequence>
<dbReference type="AlphaFoldDB" id="A0A9Q9IE66"/>
<dbReference type="InterPro" id="IPR001117">
    <property type="entry name" value="Cu-oxidase_2nd"/>
</dbReference>
<dbReference type="InterPro" id="IPR002355">
    <property type="entry name" value="Cu_oxidase_Cu_BS"/>
</dbReference>
<organism evidence="7 8">
    <name type="scientific">Dactylosporangium aurantiacum</name>
    <dbReference type="NCBI Taxonomy" id="35754"/>
    <lineage>
        <taxon>Bacteria</taxon>
        <taxon>Bacillati</taxon>
        <taxon>Actinomycetota</taxon>
        <taxon>Actinomycetes</taxon>
        <taxon>Micromonosporales</taxon>
        <taxon>Micromonosporaceae</taxon>
        <taxon>Dactylosporangium</taxon>
    </lineage>
</organism>
<dbReference type="EMBL" id="CP073767">
    <property type="protein sequence ID" value="UWZ52402.1"/>
    <property type="molecule type" value="Genomic_DNA"/>
</dbReference>
<evidence type="ECO:0000313" key="7">
    <source>
        <dbReference type="EMBL" id="UWZ52402.1"/>
    </source>
</evidence>
<evidence type="ECO:0000256" key="3">
    <source>
        <dbReference type="ARBA" id="ARBA00023002"/>
    </source>
</evidence>
<dbReference type="InterPro" id="IPR008972">
    <property type="entry name" value="Cupredoxin"/>
</dbReference>
<dbReference type="InterPro" id="IPR045087">
    <property type="entry name" value="Cu-oxidase_fam"/>
</dbReference>
<name>A0A9Q9IE66_9ACTN</name>
<dbReference type="InterPro" id="IPR011706">
    <property type="entry name" value="Cu-oxidase_C"/>
</dbReference>
<dbReference type="Pfam" id="PF07732">
    <property type="entry name" value="Cu-oxidase_3"/>
    <property type="match status" value="1"/>
</dbReference>
<evidence type="ECO:0000256" key="2">
    <source>
        <dbReference type="ARBA" id="ARBA00022723"/>
    </source>
</evidence>
<reference evidence="7" key="1">
    <citation type="submission" date="2021-04" db="EMBL/GenBank/DDBJ databases">
        <title>Dactylosporangium aurantiacum NRRL B-8018 full assembly.</title>
        <authorList>
            <person name="Hartkoorn R.C."/>
            <person name="Beaudoing E."/>
            <person name="Hot D."/>
        </authorList>
    </citation>
    <scope>NUCLEOTIDE SEQUENCE</scope>
    <source>
        <strain evidence="7">NRRL B-8018</strain>
    </source>
</reference>
<dbReference type="Pfam" id="PF07731">
    <property type="entry name" value="Cu-oxidase_2"/>
    <property type="match status" value="1"/>
</dbReference>
<gene>
    <name evidence="7" type="ORF">Daura_37975</name>
</gene>